<dbReference type="AlphaFoldDB" id="A0A846MR48"/>
<comment type="function">
    <text evidence="9">Catalyzes the condensation of para-aminobenzoate (pABA) with 6-hydroxymethyl-7,8-dihydropterin diphosphate (DHPt-PP) to form 7,8-dihydropteroate (H2Pte), the immediate precursor of folate derivatives.</text>
</comment>
<keyword evidence="8 9" id="KW-0289">Folate biosynthesis</keyword>
<reference evidence="11 12" key="1">
    <citation type="submission" date="2020-03" db="EMBL/GenBank/DDBJ databases">
        <title>Genomic Encyclopedia of Type Strains, Phase IV (KMG-IV): sequencing the most valuable type-strain genomes for metagenomic binning, comparative biology and taxonomic classification.</title>
        <authorList>
            <person name="Goeker M."/>
        </authorList>
    </citation>
    <scope>NUCLEOTIDE SEQUENCE [LARGE SCALE GENOMIC DNA]</scope>
    <source>
        <strain evidence="11 12">DSM 5718</strain>
    </source>
</reference>
<gene>
    <name evidence="11" type="ORF">FHS56_001343</name>
</gene>
<dbReference type="Proteomes" id="UP000537126">
    <property type="component" value="Unassembled WGS sequence"/>
</dbReference>
<comment type="catalytic activity">
    <reaction evidence="1">
        <text>(7,8-dihydropterin-6-yl)methyl diphosphate + 4-aminobenzoate = 7,8-dihydropteroate + diphosphate</text>
        <dbReference type="Rhea" id="RHEA:19949"/>
        <dbReference type="ChEBI" id="CHEBI:17836"/>
        <dbReference type="ChEBI" id="CHEBI:17839"/>
        <dbReference type="ChEBI" id="CHEBI:33019"/>
        <dbReference type="ChEBI" id="CHEBI:72950"/>
        <dbReference type="EC" id="2.5.1.15"/>
    </reaction>
</comment>
<dbReference type="InterPro" id="IPR011005">
    <property type="entry name" value="Dihydropteroate_synth-like_sf"/>
</dbReference>
<sequence length="282" mass="31516">MNFSKTHLSICVRGQLKTFERPQVMGILNVTPDSFFDGGRYRRVEEALQRAAHLLKEGADWIDLGGYSSRPGALDITPEEEKQRVLPVLEALKKEYGSRVCVSVDTFRVEVARAALEAGADMINDISGGNEAMWELVAQHRVPYVMMHMRGTPQTMQQMTDYPEGVTLEVLRFFSERMPRCRACGVHDIIVDPGFGFAKTLEQNYELLRNLSCFRQLSAPILVGVSRKSMIYKALGITPAEALNGTTALNSWALCAGASILRVHDVKEAKEIVTLFDYLKLS</sequence>
<evidence type="ECO:0000313" key="12">
    <source>
        <dbReference type="Proteomes" id="UP000537126"/>
    </source>
</evidence>
<dbReference type="GO" id="GO:0046872">
    <property type="term" value="F:metal ion binding"/>
    <property type="evidence" value="ECO:0007669"/>
    <property type="project" value="UniProtKB-KW"/>
</dbReference>
<keyword evidence="12" id="KW-1185">Reference proteome</keyword>
<organism evidence="11 12">
    <name type="scientific">Thermonema lapsum</name>
    <dbReference type="NCBI Taxonomy" id="28195"/>
    <lineage>
        <taxon>Bacteria</taxon>
        <taxon>Pseudomonadati</taxon>
        <taxon>Bacteroidota</taxon>
        <taxon>Cytophagia</taxon>
        <taxon>Cytophagales</taxon>
        <taxon>Thermonemataceae</taxon>
        <taxon>Thermonema</taxon>
    </lineage>
</organism>
<dbReference type="SUPFAM" id="SSF51717">
    <property type="entry name" value="Dihydropteroate synthetase-like"/>
    <property type="match status" value="1"/>
</dbReference>
<dbReference type="PANTHER" id="PTHR20941">
    <property type="entry name" value="FOLATE SYNTHESIS PROTEINS"/>
    <property type="match status" value="1"/>
</dbReference>
<keyword evidence="7 9" id="KW-0460">Magnesium</keyword>
<evidence type="ECO:0000256" key="4">
    <source>
        <dbReference type="ARBA" id="ARBA00012458"/>
    </source>
</evidence>
<evidence type="ECO:0000256" key="9">
    <source>
        <dbReference type="RuleBase" id="RU361205"/>
    </source>
</evidence>
<evidence type="ECO:0000256" key="5">
    <source>
        <dbReference type="ARBA" id="ARBA00022679"/>
    </source>
</evidence>
<evidence type="ECO:0000256" key="2">
    <source>
        <dbReference type="ARBA" id="ARBA00001946"/>
    </source>
</evidence>
<dbReference type="InterPro" id="IPR006390">
    <property type="entry name" value="DHP_synth_dom"/>
</dbReference>
<dbReference type="Gene3D" id="3.20.20.20">
    <property type="entry name" value="Dihydropteroate synthase-like"/>
    <property type="match status" value="1"/>
</dbReference>
<dbReference type="EC" id="2.5.1.15" evidence="4 9"/>
<evidence type="ECO:0000256" key="8">
    <source>
        <dbReference type="ARBA" id="ARBA00022909"/>
    </source>
</evidence>
<dbReference type="CDD" id="cd00739">
    <property type="entry name" value="DHPS"/>
    <property type="match status" value="1"/>
</dbReference>
<feature type="domain" description="Pterin-binding" evidence="10">
    <location>
        <begin position="22"/>
        <end position="274"/>
    </location>
</feature>
<keyword evidence="6 9" id="KW-0479">Metal-binding</keyword>
<accession>A0A846MR48</accession>
<dbReference type="EMBL" id="JAASRN010000002">
    <property type="protein sequence ID" value="NIK73830.1"/>
    <property type="molecule type" value="Genomic_DNA"/>
</dbReference>
<dbReference type="GO" id="GO:0004156">
    <property type="term" value="F:dihydropteroate synthase activity"/>
    <property type="evidence" value="ECO:0007669"/>
    <property type="project" value="UniProtKB-EC"/>
</dbReference>
<keyword evidence="5 9" id="KW-0808">Transferase</keyword>
<protein>
    <recommendedName>
        <fullName evidence="4 9">Dihydropteroate synthase</fullName>
        <shortName evidence="9">DHPS</shortName>
        <ecNumber evidence="4 9">2.5.1.15</ecNumber>
    </recommendedName>
    <alternativeName>
        <fullName evidence="9">Dihydropteroate pyrophosphorylase</fullName>
    </alternativeName>
</protein>
<dbReference type="GO" id="GO:0005829">
    <property type="term" value="C:cytosol"/>
    <property type="evidence" value="ECO:0007669"/>
    <property type="project" value="TreeGrafter"/>
</dbReference>
<evidence type="ECO:0000259" key="10">
    <source>
        <dbReference type="PROSITE" id="PS50972"/>
    </source>
</evidence>
<evidence type="ECO:0000256" key="7">
    <source>
        <dbReference type="ARBA" id="ARBA00022842"/>
    </source>
</evidence>
<evidence type="ECO:0000313" key="11">
    <source>
        <dbReference type="EMBL" id="NIK73830.1"/>
    </source>
</evidence>
<dbReference type="Pfam" id="PF00809">
    <property type="entry name" value="Pterin_bind"/>
    <property type="match status" value="1"/>
</dbReference>
<dbReference type="GO" id="GO:0046654">
    <property type="term" value="P:tetrahydrofolate biosynthetic process"/>
    <property type="evidence" value="ECO:0007669"/>
    <property type="project" value="UniProtKB-UniPathway"/>
</dbReference>
<name>A0A846MR48_9BACT</name>
<dbReference type="InterPro" id="IPR000489">
    <property type="entry name" value="Pterin-binding_dom"/>
</dbReference>
<dbReference type="GO" id="GO:0046656">
    <property type="term" value="P:folic acid biosynthetic process"/>
    <property type="evidence" value="ECO:0007669"/>
    <property type="project" value="UniProtKB-KW"/>
</dbReference>
<dbReference type="PROSITE" id="PS50972">
    <property type="entry name" value="PTERIN_BINDING"/>
    <property type="match status" value="1"/>
</dbReference>
<comment type="similarity">
    <text evidence="9">Belongs to the DHPS family.</text>
</comment>
<evidence type="ECO:0000256" key="6">
    <source>
        <dbReference type="ARBA" id="ARBA00022723"/>
    </source>
</evidence>
<comment type="pathway">
    <text evidence="3 9">Cofactor biosynthesis; tetrahydrofolate biosynthesis; 7,8-dihydrofolate from 2-amino-4-hydroxy-6-hydroxymethyl-7,8-dihydropteridine diphosphate and 4-aminobenzoate: step 1/2.</text>
</comment>
<comment type="cofactor">
    <cofactor evidence="2 9">
        <name>Mg(2+)</name>
        <dbReference type="ChEBI" id="CHEBI:18420"/>
    </cofactor>
</comment>
<dbReference type="UniPathway" id="UPA00077">
    <property type="reaction ID" value="UER00156"/>
</dbReference>
<dbReference type="InterPro" id="IPR045031">
    <property type="entry name" value="DHP_synth-like"/>
</dbReference>
<dbReference type="PANTHER" id="PTHR20941:SF1">
    <property type="entry name" value="FOLIC ACID SYNTHESIS PROTEIN FOL1"/>
    <property type="match status" value="1"/>
</dbReference>
<comment type="caution">
    <text evidence="11">The sequence shown here is derived from an EMBL/GenBank/DDBJ whole genome shotgun (WGS) entry which is preliminary data.</text>
</comment>
<proteinExistence type="inferred from homology"/>
<dbReference type="RefSeq" id="WP_166919094.1">
    <property type="nucleotide sequence ID" value="NZ_JAASRN010000002.1"/>
</dbReference>
<dbReference type="PROSITE" id="PS00792">
    <property type="entry name" value="DHPS_1"/>
    <property type="match status" value="1"/>
</dbReference>
<dbReference type="NCBIfam" id="TIGR01496">
    <property type="entry name" value="DHPS"/>
    <property type="match status" value="1"/>
</dbReference>
<evidence type="ECO:0000256" key="1">
    <source>
        <dbReference type="ARBA" id="ARBA00000012"/>
    </source>
</evidence>
<evidence type="ECO:0000256" key="3">
    <source>
        <dbReference type="ARBA" id="ARBA00004763"/>
    </source>
</evidence>